<evidence type="ECO:0000259" key="3">
    <source>
        <dbReference type="PROSITE" id="PS50853"/>
    </source>
</evidence>
<dbReference type="CDD" id="cd00146">
    <property type="entry name" value="PKD"/>
    <property type="match status" value="4"/>
</dbReference>
<feature type="domain" description="PKD" evidence="2">
    <location>
        <begin position="290"/>
        <end position="368"/>
    </location>
</feature>
<dbReference type="InterPro" id="IPR000601">
    <property type="entry name" value="PKD_dom"/>
</dbReference>
<dbReference type="PROSITE" id="PS50093">
    <property type="entry name" value="PKD"/>
    <property type="match status" value="4"/>
</dbReference>
<feature type="domain" description="PKD" evidence="2">
    <location>
        <begin position="373"/>
        <end position="451"/>
    </location>
</feature>
<dbReference type="Proteomes" id="UP000198816">
    <property type="component" value="Unassembled WGS sequence"/>
</dbReference>
<reference evidence="5" key="1">
    <citation type="submission" date="2016-10" db="EMBL/GenBank/DDBJ databases">
        <authorList>
            <person name="Varghese N."/>
            <person name="Submissions S."/>
        </authorList>
    </citation>
    <scope>NUCLEOTIDE SEQUENCE [LARGE SCALE GENOMIC DNA]</scope>
    <source>
        <strain evidence="5">DSM 217</strain>
    </source>
</reference>
<dbReference type="InterPro" id="IPR036116">
    <property type="entry name" value="FN3_sf"/>
</dbReference>
<dbReference type="SMART" id="SM00089">
    <property type="entry name" value="PKD"/>
    <property type="match status" value="4"/>
</dbReference>
<organism evidence="4 5">
    <name type="scientific">Thiocapsa roseopersicina</name>
    <dbReference type="NCBI Taxonomy" id="1058"/>
    <lineage>
        <taxon>Bacteria</taxon>
        <taxon>Pseudomonadati</taxon>
        <taxon>Pseudomonadota</taxon>
        <taxon>Gammaproteobacteria</taxon>
        <taxon>Chromatiales</taxon>
        <taxon>Chromatiaceae</taxon>
        <taxon>Thiocapsa</taxon>
    </lineage>
</organism>
<evidence type="ECO:0000256" key="1">
    <source>
        <dbReference type="SAM" id="Phobius"/>
    </source>
</evidence>
<evidence type="ECO:0000313" key="4">
    <source>
        <dbReference type="EMBL" id="SDW99532.1"/>
    </source>
</evidence>
<proteinExistence type="predicted"/>
<keyword evidence="1" id="KW-0812">Transmembrane</keyword>
<dbReference type="AlphaFoldDB" id="A0A1H2Y2X9"/>
<feature type="domain" description="PKD" evidence="2">
    <location>
        <begin position="207"/>
        <end position="285"/>
    </location>
</feature>
<sequence length="979" mass="104223">MNSQHTLRVDTLGQSRHFQLSFSLWAMLFMLISVLAMSANAAASDLTLAWNWVADSRVTGYELHYGEASGAYSKSLQSATNSQAVSGLEAGKTYYFAVKAFNSDRSLDSPFSNEVSTTIPYPAPEAGFTMSASSGVAPLTVAFSDTSTSKVDNWQWSFGDGATSSQSSPTYTFTTPGTYTVSLMVSGPGGAALKPAQAVVTVATPAPLAAFVMSGSAGQTPFVVQFTDRSTGVIDSWEWDLGDGNTSTERSPSHVYLKAGEYLASLRVRGPGGVSAQAATAKISVVVPPPVAGFSESATSGVAPMSLVFTDVSSGDVTACEWDFGDGGRATGSQAVWTYQEPGTYSVTLKVTGAGGSDIMTKTNLVTVAGPPPVADFDAANRVGNAPLSVAFRDLSSGEISQVTWNFGDGQISAERNPTHVYEEAGSYDVTLSVTGPHGDHSVTKSAFVEVKPKDSSLPIEVGEVMVDHTWQWVEFGRSFIDPVVVANPPSINDAASAVVRISGVESTGFWIRIQEWDYLDGEHGFETVSYVAMEKGSHVLPSGERIEAGTFTQSGRWYSSFGFAEAFPTTPVVFAGVSSTNDAKAVTTRVRDVTAQGFRVRMDEQELLTAGHGAETVSYIAWQPSQGTLDGLQFAVGMKAKGASDQASTLSFGDGFAEIPVFLAHMQTANGGDPTALRHRNLSATGVELIAQEEQSKDAEMTHLAEDVGWAAFQNEDQTPKIIEVGEVVVDHTWQWVEFGRSFIDPVVVANPPSLNDAASAVVRISGVEPTGFWIRIQEWDYLDGEHGFETVSYVAMEKGSHVLPSGERIEAGTFTQSGRWYSSFGFAEAFPTTPVVFAGVSSTNDAKAVTTRVRDVTAQGFRVRMDEQELLTAGHGAETVSYIAWQPSQGTLDGLQFAVGMKAKGASDQASTLSFGDGFAEIPVFLAHMQTANGGDPTALRHRNLSATGVELIAQEEQSKDAEMTHLAEDVAWAIFQ</sequence>
<dbReference type="InterPro" id="IPR037221">
    <property type="entry name" value="H-type_lectin_dom_sf"/>
</dbReference>
<dbReference type="InterPro" id="IPR013783">
    <property type="entry name" value="Ig-like_fold"/>
</dbReference>
<protein>
    <submittedName>
        <fullName evidence="4">PKD repeat-containing protein</fullName>
    </submittedName>
</protein>
<keyword evidence="5" id="KW-1185">Reference proteome</keyword>
<evidence type="ECO:0000313" key="5">
    <source>
        <dbReference type="Proteomes" id="UP000198816"/>
    </source>
</evidence>
<dbReference type="PANTHER" id="PTHR36842">
    <property type="entry name" value="PROTEIN TOLB HOMOLOG"/>
    <property type="match status" value="1"/>
</dbReference>
<keyword evidence="1" id="KW-1133">Transmembrane helix</keyword>
<evidence type="ECO:0000259" key="2">
    <source>
        <dbReference type="PROSITE" id="PS50093"/>
    </source>
</evidence>
<gene>
    <name evidence="4" type="ORF">SAMN05421783_11219</name>
</gene>
<feature type="domain" description="PKD" evidence="2">
    <location>
        <begin position="124"/>
        <end position="202"/>
    </location>
</feature>
<dbReference type="CDD" id="cd00063">
    <property type="entry name" value="FN3"/>
    <property type="match status" value="1"/>
</dbReference>
<dbReference type="Pfam" id="PF00041">
    <property type="entry name" value="fn3"/>
    <property type="match status" value="1"/>
</dbReference>
<dbReference type="SUPFAM" id="SSF49265">
    <property type="entry name" value="Fibronectin type III"/>
    <property type="match status" value="1"/>
</dbReference>
<dbReference type="STRING" id="1058.SAMN05421783_11219"/>
<dbReference type="InterPro" id="IPR035986">
    <property type="entry name" value="PKD_dom_sf"/>
</dbReference>
<dbReference type="Gene3D" id="2.60.40.10">
    <property type="entry name" value="Immunoglobulins"/>
    <property type="match status" value="5"/>
</dbReference>
<dbReference type="EMBL" id="FNNZ01000012">
    <property type="protein sequence ID" value="SDW99532.1"/>
    <property type="molecule type" value="Genomic_DNA"/>
</dbReference>
<dbReference type="OrthoDB" id="6396696at2"/>
<dbReference type="Pfam" id="PF18911">
    <property type="entry name" value="PKD_4"/>
    <property type="match status" value="4"/>
</dbReference>
<keyword evidence="1" id="KW-0472">Membrane</keyword>
<feature type="domain" description="Fibronectin type-III" evidence="3">
    <location>
        <begin position="31"/>
        <end position="122"/>
    </location>
</feature>
<dbReference type="Gene3D" id="2.60.40.2080">
    <property type="match status" value="2"/>
</dbReference>
<feature type="transmembrane region" description="Helical" evidence="1">
    <location>
        <begin position="20"/>
        <end position="39"/>
    </location>
</feature>
<dbReference type="InterPro" id="IPR022409">
    <property type="entry name" value="PKD/Chitinase_dom"/>
</dbReference>
<dbReference type="SUPFAM" id="SSF49299">
    <property type="entry name" value="PKD domain"/>
    <property type="match status" value="4"/>
</dbReference>
<name>A0A1H2Y2X9_THIRO</name>
<dbReference type="PANTHER" id="PTHR36842:SF1">
    <property type="entry name" value="PROTEIN TOLB"/>
    <property type="match status" value="1"/>
</dbReference>
<dbReference type="InterPro" id="IPR003961">
    <property type="entry name" value="FN3_dom"/>
</dbReference>
<dbReference type="PROSITE" id="PS50853">
    <property type="entry name" value="FN3"/>
    <property type="match status" value="1"/>
</dbReference>
<accession>A0A1H2Y2X9</accession>
<dbReference type="FunFam" id="2.60.40.10:FF:000270">
    <property type="entry name" value="Cell surface protein"/>
    <property type="match status" value="2"/>
</dbReference>